<proteinExistence type="predicted"/>
<dbReference type="EMBL" id="QRHL01000044">
    <property type="protein sequence ID" value="RHF69688.1"/>
    <property type="molecule type" value="Genomic_DNA"/>
</dbReference>
<dbReference type="RefSeq" id="WP_118234752.1">
    <property type="nucleotide sequence ID" value="NZ_QRHL01000044.1"/>
</dbReference>
<name>A0A414PMC6_FUSMR</name>
<evidence type="ECO:0000313" key="1">
    <source>
        <dbReference type="EMBL" id="RHF69688.1"/>
    </source>
</evidence>
<protein>
    <submittedName>
        <fullName evidence="1">Uncharacterized protein</fullName>
    </submittedName>
</protein>
<sequence>MEESLCEKKAFPKLVQEVLQIDKEYFGMKGETLFNLIVEGLGFEKGLELGLDTVDEKKSILFTLNEKNTKLFPDMLKLSHVDDEGVFLKNLFITYANLYPSIRQKILFKHLFMQLEQAIKKKKKIKIYYQGNLWEIIGIALERDISTGYSFLRAKTKDKEYQFEVKYIEYIA</sequence>
<accession>A0A414PMC6</accession>
<gene>
    <name evidence="1" type="ORF">DW663_12425</name>
</gene>
<reference evidence="1 2" key="1">
    <citation type="submission" date="2018-08" db="EMBL/GenBank/DDBJ databases">
        <title>A genome reference for cultivated species of the human gut microbiota.</title>
        <authorList>
            <person name="Zou Y."/>
            <person name="Xue W."/>
            <person name="Luo G."/>
        </authorList>
    </citation>
    <scope>NUCLEOTIDE SEQUENCE [LARGE SCALE GENOMIC DNA]</scope>
    <source>
        <strain evidence="1 2">AM25-1</strain>
    </source>
</reference>
<dbReference type="Proteomes" id="UP000284676">
    <property type="component" value="Unassembled WGS sequence"/>
</dbReference>
<dbReference type="AlphaFoldDB" id="A0A414PMC6"/>
<organism evidence="1 2">
    <name type="scientific">Fusobacterium mortiferum</name>
    <dbReference type="NCBI Taxonomy" id="850"/>
    <lineage>
        <taxon>Bacteria</taxon>
        <taxon>Fusobacteriati</taxon>
        <taxon>Fusobacteriota</taxon>
        <taxon>Fusobacteriia</taxon>
        <taxon>Fusobacteriales</taxon>
        <taxon>Fusobacteriaceae</taxon>
        <taxon>Fusobacterium</taxon>
    </lineage>
</organism>
<comment type="caution">
    <text evidence="1">The sequence shown here is derived from an EMBL/GenBank/DDBJ whole genome shotgun (WGS) entry which is preliminary data.</text>
</comment>
<evidence type="ECO:0000313" key="2">
    <source>
        <dbReference type="Proteomes" id="UP000284676"/>
    </source>
</evidence>